<dbReference type="InterPro" id="IPR014197">
    <property type="entry name" value="Sporulation_prot_YunB"/>
</dbReference>
<evidence type="ECO:0000256" key="1">
    <source>
        <dbReference type="SAM" id="Phobius"/>
    </source>
</evidence>
<reference evidence="2 3" key="1">
    <citation type="submission" date="2016-11" db="EMBL/GenBank/DDBJ databases">
        <authorList>
            <person name="Jaros S."/>
            <person name="Januszkiewicz K."/>
            <person name="Wedrychowicz H."/>
        </authorList>
    </citation>
    <scope>NUCLEOTIDE SEQUENCE [LARGE SCALE GENOMIC DNA]</scope>
    <source>
        <strain evidence="2 3">DSM 13106</strain>
    </source>
</reference>
<organism evidence="2 3">
    <name type="scientific">Sporanaerobacter acetigenes DSM 13106</name>
    <dbReference type="NCBI Taxonomy" id="1123281"/>
    <lineage>
        <taxon>Bacteria</taxon>
        <taxon>Bacillati</taxon>
        <taxon>Bacillota</taxon>
        <taxon>Tissierellia</taxon>
        <taxon>Tissierellales</taxon>
        <taxon>Sporanaerobacteraceae</taxon>
        <taxon>Sporanaerobacter</taxon>
    </lineage>
</organism>
<dbReference type="Proteomes" id="UP000184389">
    <property type="component" value="Unassembled WGS sequence"/>
</dbReference>
<feature type="transmembrane region" description="Helical" evidence="1">
    <location>
        <begin position="10"/>
        <end position="28"/>
    </location>
</feature>
<keyword evidence="1" id="KW-0812">Transmembrane</keyword>
<dbReference type="PIRSF" id="PIRSF021383">
    <property type="entry name" value="YunB"/>
    <property type="match status" value="1"/>
</dbReference>
<dbReference type="OrthoDB" id="1649278at2"/>
<accession>A0A1M5ULG2</accession>
<keyword evidence="1" id="KW-1133">Transmembrane helix</keyword>
<sequence>MKYKNKNKRFILWIVLPVVIIVYMFIYINNNIKATLIAVSEIRAKAVATQAINDAVSLKLDDRIDYTDLIYVKYDTKGKVTLMQANTILMNSIASEVAVEVQNQLKNISKSDIKIPLNNAFDIQIVKLPSIKLQIVPQGAVSVDFATEFQESGINQTRHRIYLIVVAEIKIIVPLVSENIKVTSNIPIAETIIIGDVPNQYVNVPKDDILNIVR</sequence>
<dbReference type="NCBIfam" id="TIGR02832">
    <property type="entry name" value="spo_yunB"/>
    <property type="match status" value="1"/>
</dbReference>
<evidence type="ECO:0000313" key="3">
    <source>
        <dbReference type="Proteomes" id="UP000184389"/>
    </source>
</evidence>
<dbReference type="EMBL" id="FQXR01000003">
    <property type="protein sequence ID" value="SHH63882.1"/>
    <property type="molecule type" value="Genomic_DNA"/>
</dbReference>
<dbReference type="RefSeq" id="WP_072743264.1">
    <property type="nucleotide sequence ID" value="NZ_FQXR01000003.1"/>
</dbReference>
<dbReference type="AlphaFoldDB" id="A0A1M5ULG2"/>
<dbReference type="Pfam" id="PF09560">
    <property type="entry name" value="Spore_YunB"/>
    <property type="match status" value="1"/>
</dbReference>
<dbReference type="STRING" id="1123281.SAMN02745180_00691"/>
<evidence type="ECO:0000313" key="2">
    <source>
        <dbReference type="EMBL" id="SHH63882.1"/>
    </source>
</evidence>
<protein>
    <submittedName>
        <fullName evidence="2">Sporulation protein YunB</fullName>
    </submittedName>
</protein>
<keyword evidence="1" id="KW-0472">Membrane</keyword>
<gene>
    <name evidence="2" type="ORF">SAMN02745180_00691</name>
</gene>
<keyword evidence="3" id="KW-1185">Reference proteome</keyword>
<proteinExistence type="predicted"/>
<name>A0A1M5ULG2_9FIRM</name>